<comment type="caution">
    <text evidence="1">The sequence shown here is derived from an EMBL/GenBank/DDBJ whole genome shotgun (WGS) entry which is preliminary data.</text>
</comment>
<reference evidence="1" key="1">
    <citation type="submission" date="2020-10" db="EMBL/GenBank/DDBJ databases">
        <authorList>
            <person name="Gilroy R."/>
        </authorList>
    </citation>
    <scope>NUCLEOTIDE SEQUENCE</scope>
    <source>
        <strain evidence="1">14700</strain>
    </source>
</reference>
<name>A0A9D9NDX0_9SPIO</name>
<accession>A0A9D9NDX0</accession>
<organism evidence="1 2">
    <name type="scientific">Candidatus Ornithospirochaeta stercoravium</name>
    <dbReference type="NCBI Taxonomy" id="2840897"/>
    <lineage>
        <taxon>Bacteria</taxon>
        <taxon>Pseudomonadati</taxon>
        <taxon>Spirochaetota</taxon>
        <taxon>Spirochaetia</taxon>
        <taxon>Spirochaetales</taxon>
        <taxon>Spirochaetaceae</taxon>
        <taxon>Spirochaetaceae incertae sedis</taxon>
        <taxon>Candidatus Ornithospirochaeta</taxon>
    </lineage>
</organism>
<dbReference type="Proteomes" id="UP000810292">
    <property type="component" value="Unassembled WGS sequence"/>
</dbReference>
<dbReference type="EMBL" id="JADIMF010000149">
    <property type="protein sequence ID" value="MBO8469908.1"/>
    <property type="molecule type" value="Genomic_DNA"/>
</dbReference>
<evidence type="ECO:0000313" key="1">
    <source>
        <dbReference type="EMBL" id="MBO8469908.1"/>
    </source>
</evidence>
<protein>
    <submittedName>
        <fullName evidence="1">Uncharacterized protein</fullName>
    </submittedName>
</protein>
<gene>
    <name evidence="1" type="ORF">IAA72_09010</name>
</gene>
<dbReference type="AlphaFoldDB" id="A0A9D9NDX0"/>
<sequence>MRSKVLGDRKFASVPFMFSAKEDEENPSSFGLLFIAEDGIMYHYGFSIKSRTIESEWLIVYYTKRPSMLFERYKDETGKTVFSFGQQFKKTTENGGRFLSFISQGLSDDCLFITEAAARGVIACLEVVRWFQNKLVIIPAGGVRHGLNPLFRNTETE</sequence>
<evidence type="ECO:0000313" key="2">
    <source>
        <dbReference type="Proteomes" id="UP000810292"/>
    </source>
</evidence>
<proteinExistence type="predicted"/>
<reference evidence="1" key="2">
    <citation type="journal article" date="2021" name="PeerJ">
        <title>Extensive microbial diversity within the chicken gut microbiome revealed by metagenomics and culture.</title>
        <authorList>
            <person name="Gilroy R."/>
            <person name="Ravi A."/>
            <person name="Getino M."/>
            <person name="Pursley I."/>
            <person name="Horton D.L."/>
            <person name="Alikhan N.F."/>
            <person name="Baker D."/>
            <person name="Gharbi K."/>
            <person name="Hall N."/>
            <person name="Watson M."/>
            <person name="Adriaenssens E.M."/>
            <person name="Foster-Nyarko E."/>
            <person name="Jarju S."/>
            <person name="Secka A."/>
            <person name="Antonio M."/>
            <person name="Oren A."/>
            <person name="Chaudhuri R.R."/>
            <person name="La Ragione R."/>
            <person name="Hildebrand F."/>
            <person name="Pallen M.J."/>
        </authorList>
    </citation>
    <scope>NUCLEOTIDE SEQUENCE</scope>
    <source>
        <strain evidence="1">14700</strain>
    </source>
</reference>